<evidence type="ECO:0000313" key="2">
    <source>
        <dbReference type="EMBL" id="TMR13865.1"/>
    </source>
</evidence>
<gene>
    <name evidence="2" type="ORF">ETD85_57325</name>
</gene>
<sequence length="133" mass="13964">MSDSDFLRVEALDCPMSSCAAPAGLPCRTGRGKVVAQHHTARFGLVPALAKALHVPTPRCASPARPGSYCPAGETQTSGHARIGYARASTVRQPLDAQPAFAAWLDAMANAFTAPEPPSWFEQLGSPGFYPGL</sequence>
<accession>A0A5S4FA23</accession>
<proteinExistence type="predicted"/>
<dbReference type="InterPro" id="IPR056911">
    <property type="entry name" value="Phage_Znf_bind_put"/>
</dbReference>
<organism evidence="2 3">
    <name type="scientific">Nonomuraea zeae</name>
    <dbReference type="NCBI Taxonomy" id="1642303"/>
    <lineage>
        <taxon>Bacteria</taxon>
        <taxon>Bacillati</taxon>
        <taxon>Actinomycetota</taxon>
        <taxon>Actinomycetes</taxon>
        <taxon>Streptosporangiales</taxon>
        <taxon>Streptosporangiaceae</taxon>
        <taxon>Nonomuraea</taxon>
    </lineage>
</organism>
<reference evidence="2 3" key="1">
    <citation type="submission" date="2019-05" db="EMBL/GenBank/DDBJ databases">
        <title>Draft genome sequence of Nonomuraea zeae DSM 100528.</title>
        <authorList>
            <person name="Saricaoglu S."/>
            <person name="Isik K."/>
        </authorList>
    </citation>
    <scope>NUCLEOTIDE SEQUENCE [LARGE SCALE GENOMIC DNA]</scope>
    <source>
        <strain evidence="2 3">DSM 100528</strain>
    </source>
</reference>
<comment type="caution">
    <text evidence="2">The sequence shown here is derived from an EMBL/GenBank/DDBJ whole genome shotgun (WGS) entry which is preliminary data.</text>
</comment>
<dbReference type="Pfam" id="PF24623">
    <property type="entry name" value="Phage_zn_bind_8"/>
    <property type="match status" value="1"/>
</dbReference>
<keyword evidence="3" id="KW-1185">Reference proteome</keyword>
<dbReference type="OrthoDB" id="3405463at2"/>
<dbReference type="AlphaFoldDB" id="A0A5S4FA23"/>
<dbReference type="Proteomes" id="UP000306628">
    <property type="component" value="Unassembled WGS sequence"/>
</dbReference>
<feature type="domain" description="DNA-binding phage zinc finger" evidence="1">
    <location>
        <begin position="7"/>
        <end position="58"/>
    </location>
</feature>
<dbReference type="RefSeq" id="WP_138698241.1">
    <property type="nucleotide sequence ID" value="NZ_JBHSAZ010000030.1"/>
</dbReference>
<evidence type="ECO:0000259" key="1">
    <source>
        <dbReference type="Pfam" id="PF24623"/>
    </source>
</evidence>
<dbReference type="EMBL" id="VCKX01000420">
    <property type="protein sequence ID" value="TMR13865.1"/>
    <property type="molecule type" value="Genomic_DNA"/>
</dbReference>
<protein>
    <recommendedName>
        <fullName evidence="1">DNA-binding phage zinc finger domain-containing protein</fullName>
    </recommendedName>
</protein>
<evidence type="ECO:0000313" key="3">
    <source>
        <dbReference type="Proteomes" id="UP000306628"/>
    </source>
</evidence>
<name>A0A5S4FA23_9ACTN</name>